<dbReference type="RefSeq" id="WP_184339739.1">
    <property type="nucleotide sequence ID" value="NZ_JACHIG010000004.1"/>
</dbReference>
<feature type="transmembrane region" description="Helical" evidence="1">
    <location>
        <begin position="6"/>
        <end position="25"/>
    </location>
</feature>
<evidence type="ECO:0000256" key="1">
    <source>
        <dbReference type="SAM" id="Phobius"/>
    </source>
</evidence>
<feature type="transmembrane region" description="Helical" evidence="1">
    <location>
        <begin position="71"/>
        <end position="94"/>
    </location>
</feature>
<organism evidence="2 3">
    <name type="scientific">Prosthecobacter vanneervenii</name>
    <dbReference type="NCBI Taxonomy" id="48466"/>
    <lineage>
        <taxon>Bacteria</taxon>
        <taxon>Pseudomonadati</taxon>
        <taxon>Verrucomicrobiota</taxon>
        <taxon>Verrucomicrobiia</taxon>
        <taxon>Verrucomicrobiales</taxon>
        <taxon>Verrucomicrobiaceae</taxon>
        <taxon>Prosthecobacter</taxon>
    </lineage>
</organism>
<accession>A0A7W7YB28</accession>
<keyword evidence="3" id="KW-1185">Reference proteome</keyword>
<evidence type="ECO:0000313" key="2">
    <source>
        <dbReference type="EMBL" id="MBB5032829.1"/>
    </source>
</evidence>
<name>A0A7W7YB28_9BACT</name>
<dbReference type="Proteomes" id="UP000590740">
    <property type="component" value="Unassembled WGS sequence"/>
</dbReference>
<keyword evidence="1" id="KW-0472">Membrane</keyword>
<sequence>MEIAGEIIGGILSPMLVALLVRGVRRNAQQTNLLRKKVECSFRLKSFALLAALFLAAIAVLSCFAEKTEDQWSGLLAGGFAALGGAAFCVDCFCRRLVYDEHQILCFSAWGSDQHALWEEVREVSYSPLCQWFVIHAGKRKIRIYEFMDGAREFVERVESQGINIPVIVSTKIR</sequence>
<dbReference type="EMBL" id="JACHIG010000004">
    <property type="protein sequence ID" value="MBB5032829.1"/>
    <property type="molecule type" value="Genomic_DNA"/>
</dbReference>
<comment type="caution">
    <text evidence="2">The sequence shown here is derived from an EMBL/GenBank/DDBJ whole genome shotgun (WGS) entry which is preliminary data.</text>
</comment>
<gene>
    <name evidence="2" type="ORF">HNQ65_002411</name>
</gene>
<evidence type="ECO:0000313" key="3">
    <source>
        <dbReference type="Proteomes" id="UP000590740"/>
    </source>
</evidence>
<proteinExistence type="predicted"/>
<keyword evidence="1" id="KW-1133">Transmembrane helix</keyword>
<keyword evidence="1" id="KW-0812">Transmembrane</keyword>
<protein>
    <submittedName>
        <fullName evidence="2">Uncharacterized protein</fullName>
    </submittedName>
</protein>
<dbReference type="AlphaFoldDB" id="A0A7W7YB28"/>
<reference evidence="2 3" key="1">
    <citation type="submission" date="2020-08" db="EMBL/GenBank/DDBJ databases">
        <title>Genomic Encyclopedia of Type Strains, Phase IV (KMG-IV): sequencing the most valuable type-strain genomes for metagenomic binning, comparative biology and taxonomic classification.</title>
        <authorList>
            <person name="Goeker M."/>
        </authorList>
    </citation>
    <scope>NUCLEOTIDE SEQUENCE [LARGE SCALE GENOMIC DNA]</scope>
    <source>
        <strain evidence="2 3">DSM 12252</strain>
    </source>
</reference>
<feature type="transmembrane region" description="Helical" evidence="1">
    <location>
        <begin position="46"/>
        <end position="65"/>
    </location>
</feature>